<protein>
    <submittedName>
        <fullName evidence="3">RRM domain-containing protein</fullName>
    </submittedName>
</protein>
<sequence>MNKAKNTTTDADLGVIPGNFGKTSGSASTENYNIFGNHSFDGYGTIAQLKNIWSCDSSDNQVSVPDLVLQSFPGNGIFSRKVFVGGLPPDVTASKPSVISYCIVL</sequence>
<dbReference type="STRING" id="6280.A0A0N4TC94"/>
<organism evidence="3">
    <name type="scientific">Brugia pahangi</name>
    <name type="common">Filarial nematode worm</name>
    <dbReference type="NCBI Taxonomy" id="6280"/>
    <lineage>
        <taxon>Eukaryota</taxon>
        <taxon>Metazoa</taxon>
        <taxon>Ecdysozoa</taxon>
        <taxon>Nematoda</taxon>
        <taxon>Chromadorea</taxon>
        <taxon>Rhabditida</taxon>
        <taxon>Spirurina</taxon>
        <taxon>Spiruromorpha</taxon>
        <taxon>Filarioidea</taxon>
        <taxon>Onchocercidae</taxon>
        <taxon>Brugia</taxon>
    </lineage>
</organism>
<reference evidence="3" key="1">
    <citation type="submission" date="2017-02" db="UniProtKB">
        <authorList>
            <consortium name="WormBaseParasite"/>
        </authorList>
    </citation>
    <scope>IDENTIFICATION</scope>
</reference>
<evidence type="ECO:0000313" key="2">
    <source>
        <dbReference type="Proteomes" id="UP000278627"/>
    </source>
</evidence>
<name>A0A0N4TC94_BRUPA</name>
<evidence type="ECO:0000313" key="3">
    <source>
        <dbReference type="WBParaSite" id="BPAG_0000583201-mRNA-1"/>
    </source>
</evidence>
<dbReference type="EMBL" id="UZAD01004497">
    <property type="protein sequence ID" value="VDN86980.1"/>
    <property type="molecule type" value="Genomic_DNA"/>
</dbReference>
<proteinExistence type="predicted"/>
<dbReference type="AlphaFoldDB" id="A0A0N4TC94"/>
<evidence type="ECO:0000313" key="1">
    <source>
        <dbReference type="EMBL" id="VDN86980.1"/>
    </source>
</evidence>
<gene>
    <name evidence="1" type="ORF">BPAG_LOCUS5794</name>
</gene>
<dbReference type="Proteomes" id="UP000278627">
    <property type="component" value="Unassembled WGS sequence"/>
</dbReference>
<reference evidence="1 2" key="2">
    <citation type="submission" date="2018-11" db="EMBL/GenBank/DDBJ databases">
        <authorList>
            <consortium name="Pathogen Informatics"/>
        </authorList>
    </citation>
    <scope>NUCLEOTIDE SEQUENCE [LARGE SCALE GENOMIC DNA]</scope>
</reference>
<dbReference type="WBParaSite" id="BPAG_0000583201-mRNA-1">
    <property type="protein sequence ID" value="BPAG_0000583201-mRNA-1"/>
    <property type="gene ID" value="BPAG_0000583201"/>
</dbReference>
<accession>A0A0N4TC94</accession>
<keyword evidence="2" id="KW-1185">Reference proteome</keyword>